<dbReference type="InterPro" id="IPR035587">
    <property type="entry name" value="DUS-like_FMN-bd"/>
</dbReference>
<dbReference type="EMBL" id="CACVKT020007647">
    <property type="protein sequence ID" value="CAC5409773.1"/>
    <property type="molecule type" value="Genomic_DNA"/>
</dbReference>
<evidence type="ECO:0000256" key="1">
    <source>
        <dbReference type="ARBA" id="ARBA00001917"/>
    </source>
</evidence>
<evidence type="ECO:0000256" key="4">
    <source>
        <dbReference type="ARBA" id="ARBA00022643"/>
    </source>
</evidence>
<keyword evidence="17" id="KW-1185">Reference proteome</keyword>
<evidence type="ECO:0000256" key="12">
    <source>
        <dbReference type="PIRNR" id="PIRNR006621"/>
    </source>
</evidence>
<protein>
    <recommendedName>
        <fullName evidence="12">tRNA-dihydrouridine synthase</fullName>
        <ecNumber evidence="12">1.3.1.-</ecNumber>
    </recommendedName>
</protein>
<gene>
    <name evidence="16" type="ORF">MCOR_43020</name>
</gene>
<feature type="binding site" evidence="14">
    <location>
        <position position="81"/>
    </location>
    <ligand>
        <name>FMN</name>
        <dbReference type="ChEBI" id="CHEBI:58210"/>
    </ligand>
</feature>
<dbReference type="AlphaFoldDB" id="A0A6J8DMC1"/>
<organism evidence="16 17">
    <name type="scientific">Mytilus coruscus</name>
    <name type="common">Sea mussel</name>
    <dbReference type="NCBI Taxonomy" id="42192"/>
    <lineage>
        <taxon>Eukaryota</taxon>
        <taxon>Metazoa</taxon>
        <taxon>Spiralia</taxon>
        <taxon>Lophotrochozoa</taxon>
        <taxon>Mollusca</taxon>
        <taxon>Bivalvia</taxon>
        <taxon>Autobranchia</taxon>
        <taxon>Pteriomorphia</taxon>
        <taxon>Mytilida</taxon>
        <taxon>Mytiloidea</taxon>
        <taxon>Mytilidae</taxon>
        <taxon>Mytilinae</taxon>
        <taxon>Mytilus</taxon>
    </lineage>
</organism>
<dbReference type="InterPro" id="IPR013785">
    <property type="entry name" value="Aldolase_TIM"/>
</dbReference>
<evidence type="ECO:0000256" key="10">
    <source>
        <dbReference type="ARBA" id="ARBA00052996"/>
    </source>
</evidence>
<evidence type="ECO:0000256" key="14">
    <source>
        <dbReference type="PIRSR" id="PIRSR006621-2"/>
    </source>
</evidence>
<comment type="catalytic activity">
    <reaction evidence="7">
        <text>5,6-dihydrouridine(20b) in tRNA + NADP(+) = uridine(20b) in tRNA + NADPH + H(+)</text>
        <dbReference type="Rhea" id="RHEA:53356"/>
        <dbReference type="Rhea" id="RHEA-COMP:13537"/>
        <dbReference type="Rhea" id="RHEA-COMP:13538"/>
        <dbReference type="ChEBI" id="CHEBI:15378"/>
        <dbReference type="ChEBI" id="CHEBI:57783"/>
        <dbReference type="ChEBI" id="CHEBI:58349"/>
        <dbReference type="ChEBI" id="CHEBI:65315"/>
        <dbReference type="ChEBI" id="CHEBI:74443"/>
        <dbReference type="EC" id="1.3.1.90"/>
    </reaction>
    <physiologicalReaction direction="right-to-left" evidence="7">
        <dbReference type="Rhea" id="RHEA:53358"/>
    </physiologicalReaction>
</comment>
<feature type="binding site" evidence="14">
    <location>
        <begin position="27"/>
        <end position="29"/>
    </location>
    <ligand>
        <name>FMN</name>
        <dbReference type="ChEBI" id="CHEBI:58210"/>
    </ligand>
</feature>
<feature type="active site" description="Proton donor" evidence="13">
    <location>
        <position position="110"/>
    </location>
</feature>
<name>A0A6J8DMC1_MYTCO</name>
<evidence type="ECO:0000313" key="17">
    <source>
        <dbReference type="Proteomes" id="UP000507470"/>
    </source>
</evidence>
<evidence type="ECO:0000259" key="15">
    <source>
        <dbReference type="Pfam" id="PF01207"/>
    </source>
</evidence>
<evidence type="ECO:0000256" key="13">
    <source>
        <dbReference type="PIRSR" id="PIRSR006621-1"/>
    </source>
</evidence>
<dbReference type="Pfam" id="PF01207">
    <property type="entry name" value="Dus"/>
    <property type="match status" value="1"/>
</dbReference>
<proteinExistence type="inferred from homology"/>
<evidence type="ECO:0000256" key="7">
    <source>
        <dbReference type="ARBA" id="ARBA00050434"/>
    </source>
</evidence>
<evidence type="ECO:0000256" key="2">
    <source>
        <dbReference type="ARBA" id="ARBA00002468"/>
    </source>
</evidence>
<evidence type="ECO:0000256" key="3">
    <source>
        <dbReference type="ARBA" id="ARBA00022630"/>
    </source>
</evidence>
<dbReference type="PANTHER" id="PTHR11082:SF31">
    <property type="entry name" value="TRNA-DIHYDROURIDINE(20A_20B) SYNTHASE [NAD(P)+]-LIKE"/>
    <property type="match status" value="1"/>
</dbReference>
<dbReference type="GO" id="GO:0102266">
    <property type="term" value="F:tRNA-dihydrouridine20a synthase activity"/>
    <property type="evidence" value="ECO:0007669"/>
    <property type="project" value="UniProtKB-EC"/>
</dbReference>
<evidence type="ECO:0000256" key="11">
    <source>
        <dbReference type="ARBA" id="ARBA00060741"/>
    </source>
</evidence>
<dbReference type="PIRSF" id="PIRSF006621">
    <property type="entry name" value="Dus"/>
    <property type="match status" value="1"/>
</dbReference>
<comment type="similarity">
    <text evidence="11">Belongs to the Dus family. Dus4 subfamily.</text>
</comment>
<dbReference type="GO" id="GO:0050660">
    <property type="term" value="F:flavin adenine dinucleotide binding"/>
    <property type="evidence" value="ECO:0007669"/>
    <property type="project" value="InterPro"/>
</dbReference>
<comment type="similarity">
    <text evidence="12">Belongs to the dus family.</text>
</comment>
<keyword evidence="6 12" id="KW-0560">Oxidoreductase</keyword>
<reference evidence="16 17" key="1">
    <citation type="submission" date="2020-06" db="EMBL/GenBank/DDBJ databases">
        <authorList>
            <person name="Li R."/>
            <person name="Bekaert M."/>
        </authorList>
    </citation>
    <scope>NUCLEOTIDE SEQUENCE [LARGE SCALE GENOMIC DNA]</scope>
    <source>
        <strain evidence="17">wild</strain>
    </source>
</reference>
<keyword evidence="3 12" id="KW-0285">Flavoprotein</keyword>
<dbReference type="PANTHER" id="PTHR11082">
    <property type="entry name" value="TRNA-DIHYDROURIDINE SYNTHASE"/>
    <property type="match status" value="1"/>
</dbReference>
<dbReference type="Proteomes" id="UP000507470">
    <property type="component" value="Unassembled WGS sequence"/>
</dbReference>
<dbReference type="FunFam" id="3.20.20.70:FF:000100">
    <property type="entry name" value="tRNA-dihydrouridine synthase"/>
    <property type="match status" value="1"/>
</dbReference>
<comment type="catalytic activity">
    <reaction evidence="10">
        <text>5,6-dihydrouridine(20a) in tRNA + NADP(+) = uridine(20a) in tRNA + NADPH + H(+)</text>
        <dbReference type="Rhea" id="RHEA:53344"/>
        <dbReference type="Rhea" id="RHEA-COMP:13535"/>
        <dbReference type="Rhea" id="RHEA-COMP:13536"/>
        <dbReference type="ChEBI" id="CHEBI:15378"/>
        <dbReference type="ChEBI" id="CHEBI:57783"/>
        <dbReference type="ChEBI" id="CHEBI:58349"/>
        <dbReference type="ChEBI" id="CHEBI:65315"/>
        <dbReference type="ChEBI" id="CHEBI:74443"/>
        <dbReference type="EC" id="1.3.1.90"/>
    </reaction>
    <physiologicalReaction direction="right-to-left" evidence="10">
        <dbReference type="Rhea" id="RHEA:53346"/>
    </physiologicalReaction>
</comment>
<comment type="catalytic activity">
    <reaction evidence="9">
        <text>5,6-dihydrouridine(20b) in tRNA + NAD(+) = uridine(20b) in tRNA + NADH + H(+)</text>
        <dbReference type="Rhea" id="RHEA:53352"/>
        <dbReference type="Rhea" id="RHEA-COMP:13537"/>
        <dbReference type="Rhea" id="RHEA-COMP:13538"/>
        <dbReference type="ChEBI" id="CHEBI:15378"/>
        <dbReference type="ChEBI" id="CHEBI:57540"/>
        <dbReference type="ChEBI" id="CHEBI:57945"/>
        <dbReference type="ChEBI" id="CHEBI:65315"/>
        <dbReference type="ChEBI" id="CHEBI:74443"/>
        <dbReference type="EC" id="1.3.1.90"/>
    </reaction>
    <physiologicalReaction direction="right-to-left" evidence="9">
        <dbReference type="Rhea" id="RHEA:53354"/>
    </physiologicalReaction>
</comment>
<accession>A0A6J8DMC1</accession>
<feature type="binding site" evidence="14">
    <location>
        <begin position="234"/>
        <end position="235"/>
    </location>
    <ligand>
        <name>FMN</name>
        <dbReference type="ChEBI" id="CHEBI:58210"/>
    </ligand>
</feature>
<evidence type="ECO:0000256" key="5">
    <source>
        <dbReference type="ARBA" id="ARBA00022694"/>
    </source>
</evidence>
<evidence type="ECO:0000313" key="16">
    <source>
        <dbReference type="EMBL" id="CAC5409773.1"/>
    </source>
</evidence>
<keyword evidence="5 12" id="KW-0819">tRNA processing</keyword>
<evidence type="ECO:0000256" key="6">
    <source>
        <dbReference type="ARBA" id="ARBA00023002"/>
    </source>
</evidence>
<dbReference type="SUPFAM" id="SSF51395">
    <property type="entry name" value="FMN-linked oxidoreductases"/>
    <property type="match status" value="1"/>
</dbReference>
<dbReference type="CDD" id="cd02801">
    <property type="entry name" value="DUS_like_FMN"/>
    <property type="match status" value="1"/>
</dbReference>
<feature type="domain" description="DUS-like FMN-binding" evidence="15">
    <location>
        <begin position="25"/>
        <end position="283"/>
    </location>
</feature>
<dbReference type="OrthoDB" id="9977870at2759"/>
<dbReference type="InterPro" id="IPR018517">
    <property type="entry name" value="tRNA_hU_synthase_CS"/>
</dbReference>
<dbReference type="InterPro" id="IPR001269">
    <property type="entry name" value="DUS_fam"/>
</dbReference>
<dbReference type="Gene3D" id="3.20.20.70">
    <property type="entry name" value="Aldolase class I"/>
    <property type="match status" value="1"/>
</dbReference>
<comment type="cofactor">
    <cofactor evidence="1 12 14">
        <name>FMN</name>
        <dbReference type="ChEBI" id="CHEBI:58210"/>
    </cofactor>
</comment>
<keyword evidence="14" id="KW-0547">Nucleotide-binding</keyword>
<evidence type="ECO:0000256" key="8">
    <source>
        <dbReference type="ARBA" id="ARBA00051779"/>
    </source>
</evidence>
<dbReference type="PROSITE" id="PS01136">
    <property type="entry name" value="UPF0034"/>
    <property type="match status" value="1"/>
</dbReference>
<comment type="catalytic activity">
    <reaction evidence="8">
        <text>5,6-dihydrouridine(20a) in tRNA + NAD(+) = uridine(20a) in tRNA + NADH + H(+)</text>
        <dbReference type="Rhea" id="RHEA:53348"/>
        <dbReference type="Rhea" id="RHEA-COMP:13535"/>
        <dbReference type="Rhea" id="RHEA-COMP:13536"/>
        <dbReference type="ChEBI" id="CHEBI:15378"/>
        <dbReference type="ChEBI" id="CHEBI:57540"/>
        <dbReference type="ChEBI" id="CHEBI:57945"/>
        <dbReference type="ChEBI" id="CHEBI:65315"/>
        <dbReference type="ChEBI" id="CHEBI:74443"/>
        <dbReference type="EC" id="1.3.1.90"/>
    </reaction>
    <physiologicalReaction direction="right-to-left" evidence="8">
        <dbReference type="Rhea" id="RHEA:53350"/>
    </physiologicalReaction>
</comment>
<feature type="binding site" evidence="14">
    <location>
        <position position="180"/>
    </location>
    <ligand>
        <name>FMN</name>
        <dbReference type="ChEBI" id="CHEBI:58210"/>
    </ligand>
</feature>
<keyword evidence="4 12" id="KW-0288">FMN</keyword>
<dbReference type="EC" id="1.3.1.-" evidence="12"/>
<sequence length="311" mass="35232">MDEVKDFNFATPLELFKEKKVVKICAPMVRYSKLAFRKLVRQYECDLAFTPMIISDSFIKSLKARDSDFTTCKEDRPLIVQFAAKNAKEFADAAEIVVPYSDGVDLNCGCPQRWAMAEGYGACLIRKPELVKDMINQVKSRVNNENFTVSIKIRIHNDIRETVDMCQKAEKAGVSWVTVHGRTKEQRGQPVNFEAIRTIKDSLQCPVIANGDIRSEEDVERIAELTGVNGVMAARGILQNPAMYSGYDNTPLDCVQKWLDISTSLGTPYHCFHNHLIYMLERVLPRAERRIFNALVSSSAVVDYLKEHLGI</sequence>
<evidence type="ECO:0000256" key="9">
    <source>
        <dbReference type="ARBA" id="ARBA00051932"/>
    </source>
</evidence>
<comment type="function">
    <text evidence="2 12">Catalyzes the synthesis of dihydrouridine, a modified base found in the D-loop of most tRNAs.</text>
</comment>